<feature type="compositionally biased region" description="Basic and acidic residues" evidence="1">
    <location>
        <begin position="122"/>
        <end position="135"/>
    </location>
</feature>
<keyword evidence="3" id="KW-1185">Reference proteome</keyword>
<evidence type="ECO:0000256" key="1">
    <source>
        <dbReference type="SAM" id="MobiDB-lite"/>
    </source>
</evidence>
<sequence>MPDLCPIAILRKLFRDAHRSSLTHPTAERSTMAHSSASSDDEAPEAFSFSNSKKTAESEAKVLQQFHAEEKLKLKEKRRQRDRTLKERAKGKGKAKETTVAEARSSESDAEDSGREAGGSASREELEARMDRAMLEADAESSEEEEDSIMGDASSSGDDDEPGAEAHDAGSVDAVAPAPTRPKRTPAKQPISSSKKDYLPEHLFTSAFSQLPPSAPAPKSKKRAASPPAPHRKRAKKARKDLSVGSRTVRTLPAQTPARGLAPPARVSRFLARTLNARGGAQEAKVRGWERKAAHIGVLKRSGPAARFVRDE</sequence>
<evidence type="ECO:0000313" key="2">
    <source>
        <dbReference type="EMBL" id="KIP05262.1"/>
    </source>
</evidence>
<protein>
    <submittedName>
        <fullName evidence="2">Uncharacterized protein</fullName>
    </submittedName>
</protein>
<feature type="region of interest" description="Disordered" evidence="1">
    <location>
        <begin position="21"/>
        <end position="265"/>
    </location>
</feature>
<organism evidence="2 3">
    <name type="scientific">Phlebiopsis gigantea (strain 11061_1 CR5-6)</name>
    <name type="common">White-rot fungus</name>
    <name type="synonym">Peniophora gigantea</name>
    <dbReference type="NCBI Taxonomy" id="745531"/>
    <lineage>
        <taxon>Eukaryota</taxon>
        <taxon>Fungi</taxon>
        <taxon>Dikarya</taxon>
        <taxon>Basidiomycota</taxon>
        <taxon>Agaricomycotina</taxon>
        <taxon>Agaricomycetes</taxon>
        <taxon>Polyporales</taxon>
        <taxon>Phanerochaetaceae</taxon>
        <taxon>Phlebiopsis</taxon>
    </lineage>
</organism>
<dbReference type="AlphaFoldDB" id="A0A0C3S4W5"/>
<dbReference type="OrthoDB" id="3253399at2759"/>
<name>A0A0C3S4W5_PHLG1</name>
<evidence type="ECO:0000313" key="3">
    <source>
        <dbReference type="Proteomes" id="UP000053257"/>
    </source>
</evidence>
<dbReference type="STRING" id="745531.A0A0C3S4W5"/>
<reference evidence="2 3" key="1">
    <citation type="journal article" date="2014" name="PLoS Genet.">
        <title>Analysis of the Phlebiopsis gigantea genome, transcriptome and secretome provides insight into its pioneer colonization strategies of wood.</title>
        <authorList>
            <person name="Hori C."/>
            <person name="Ishida T."/>
            <person name="Igarashi K."/>
            <person name="Samejima M."/>
            <person name="Suzuki H."/>
            <person name="Master E."/>
            <person name="Ferreira P."/>
            <person name="Ruiz-Duenas F.J."/>
            <person name="Held B."/>
            <person name="Canessa P."/>
            <person name="Larrondo L.F."/>
            <person name="Schmoll M."/>
            <person name="Druzhinina I.S."/>
            <person name="Kubicek C.P."/>
            <person name="Gaskell J.A."/>
            <person name="Kersten P."/>
            <person name="St John F."/>
            <person name="Glasner J."/>
            <person name="Sabat G."/>
            <person name="Splinter BonDurant S."/>
            <person name="Syed K."/>
            <person name="Yadav J."/>
            <person name="Mgbeahuruike A.C."/>
            <person name="Kovalchuk A."/>
            <person name="Asiegbu F.O."/>
            <person name="Lackner G."/>
            <person name="Hoffmeister D."/>
            <person name="Rencoret J."/>
            <person name="Gutierrez A."/>
            <person name="Sun H."/>
            <person name="Lindquist E."/>
            <person name="Barry K."/>
            <person name="Riley R."/>
            <person name="Grigoriev I.V."/>
            <person name="Henrissat B."/>
            <person name="Kues U."/>
            <person name="Berka R.M."/>
            <person name="Martinez A.T."/>
            <person name="Covert S.F."/>
            <person name="Blanchette R.A."/>
            <person name="Cullen D."/>
        </authorList>
    </citation>
    <scope>NUCLEOTIDE SEQUENCE [LARGE SCALE GENOMIC DNA]</scope>
    <source>
        <strain evidence="2 3">11061_1 CR5-6</strain>
    </source>
</reference>
<dbReference type="HOGENOM" id="CLU_083050_0_0_1"/>
<feature type="compositionally biased region" description="Basic and acidic residues" evidence="1">
    <location>
        <begin position="82"/>
        <end position="115"/>
    </location>
</feature>
<accession>A0A0C3S4W5</accession>
<dbReference type="EMBL" id="KN840548">
    <property type="protein sequence ID" value="KIP05262.1"/>
    <property type="molecule type" value="Genomic_DNA"/>
</dbReference>
<feature type="compositionally biased region" description="Basic residues" evidence="1">
    <location>
        <begin position="219"/>
        <end position="239"/>
    </location>
</feature>
<feature type="compositionally biased region" description="Acidic residues" evidence="1">
    <location>
        <begin position="137"/>
        <end position="149"/>
    </location>
</feature>
<proteinExistence type="predicted"/>
<dbReference type="Proteomes" id="UP000053257">
    <property type="component" value="Unassembled WGS sequence"/>
</dbReference>
<gene>
    <name evidence="2" type="ORF">PHLGIDRAFT_128994</name>
</gene>